<evidence type="ECO:0000256" key="4">
    <source>
        <dbReference type="ARBA" id="ARBA00023163"/>
    </source>
</evidence>
<dbReference type="EMBL" id="AHHH01000007">
    <property type="protein sequence ID" value="ESU45290.1"/>
    <property type="molecule type" value="Genomic_DNA"/>
</dbReference>
<keyword evidence="3 9" id="KW-0238">DNA-binding</keyword>
<dbReference type="PROSITE" id="PS50811">
    <property type="entry name" value="WRKY"/>
    <property type="match status" value="2"/>
</dbReference>
<evidence type="ECO:0000313" key="9">
    <source>
        <dbReference type="EMBL" id="ESU45290.1"/>
    </source>
</evidence>
<evidence type="ECO:0000256" key="6">
    <source>
        <dbReference type="SAM" id="MobiDB-lite"/>
    </source>
</evidence>
<sequence>MKRGPLHELGEHEELGIVLQPTGRSESLIDAIGADEHQNTCNIPHAINSRVHTLPSLSTNPYDHDPVGRAKNTSIPSLAYGDSVPVTSSISGKYLHPPTGFDTNHATDLPILPTHLPNAPYLHAAAFPNLTSVVTNVGASQLSERARLIAAGGIQNNSDLNQNARGISVQSIPHIPISGVLPANTHLFARDGSISSLSSDDSGIGSSSLLHSMDQSSCPVTSLSSTIQSSRSQSVSLAAPGPIPPSAPSLMSQSFSGTSKGNSLIKDLQPSISLSARARSDGKNLALLSDSYGYGLSQEGSSALVTSTVASEPRSRRKVAARRVECSIRKTTTERVTIRELPADGYCWRKYGSKRLPNNAYPKSYFRCSVPGCQAKRYVTETDNRVLKTEYIGEHNHGKSSSTAHEATSLADVCRLAALGQNFLIKTDVSFNVLSKTFLDLAVLLRPSIFGNEYLILNGFGSVALDDSDRRYRDPINGLEITEISENIYPLSVLTSITMTFFAKGVELSNALNLALAQLNQNFRERAMYVARKQDNRGRSYAGDPSTVVIPSEDPSIKGASSHAPRGRKLIISCKLPNYDQVESCIDFFRWKKYGHKPQTDTRLDSKSYYRCAFFNCPARRTITFFYSINPDGTETIESMIVQYDNQHTHPPDKTRIPYKDCIKLLKPPDHLSIQPVRSADPSIFTAPTSYLGVTGVTVAQRPVFTSLAAHMATPIGEPAGHHPAAMHHGVPMQAQHGITDTNTISHGTQVAPSMYRSDSFERASCLLFPKVDSMVLQEGFPGLHTEQNLYGCVSTPPGYGAPCPYAAQPDYSNYGLLQSNSFLFLNQLGQNQPQLDQAGDLGHSPISSNLGSTSKIPAITTNQLVHSSNMESELLSYSSTVVRGDENISLTSAENDFLARTNDSLMGPVVNVYS</sequence>
<dbReference type="OrthoDB" id="10254546at2759"/>
<protein>
    <submittedName>
        <fullName evidence="9">WRKY DNA-binding domain protein</fullName>
    </submittedName>
</protein>
<dbReference type="VEuPathDB" id="GiardiaDB:GL50581_4243"/>
<dbReference type="InterPro" id="IPR007110">
    <property type="entry name" value="Ig-like_dom"/>
</dbReference>
<keyword evidence="4" id="KW-0804">Transcription</keyword>
<dbReference type="InterPro" id="IPR036576">
    <property type="entry name" value="WRKY_dom_sf"/>
</dbReference>
<feature type="compositionally biased region" description="Low complexity" evidence="6">
    <location>
        <begin position="231"/>
        <end position="240"/>
    </location>
</feature>
<dbReference type="InterPro" id="IPR003657">
    <property type="entry name" value="WRKY_dom"/>
</dbReference>
<keyword evidence="5" id="KW-0539">Nucleus</keyword>
<dbReference type="InterPro" id="IPR044810">
    <property type="entry name" value="WRKY_plant"/>
</dbReference>
<dbReference type="VEuPathDB" id="GiardiaDB:QR46_1649"/>
<dbReference type="Pfam" id="PF03106">
    <property type="entry name" value="WRKY"/>
    <property type="match status" value="2"/>
</dbReference>
<dbReference type="GO" id="GO:0043565">
    <property type="term" value="F:sequence-specific DNA binding"/>
    <property type="evidence" value="ECO:0007669"/>
    <property type="project" value="InterPro"/>
</dbReference>
<evidence type="ECO:0000259" key="8">
    <source>
        <dbReference type="PROSITE" id="PS50835"/>
    </source>
</evidence>
<feature type="region of interest" description="Disordered" evidence="6">
    <location>
        <begin position="231"/>
        <end position="262"/>
    </location>
</feature>
<reference evidence="9 10" key="2">
    <citation type="journal article" date="2013" name="Genome Biol. Evol.">
        <title>Genome sequencing of Giardia lamblia genotypes A2 and B isolates (DH and GS) and comparative analysis with the genomes of genotypes A1 and E (WB and Pig).</title>
        <authorList>
            <person name="Adam R.D."/>
            <person name="Dahlstrom E.W."/>
            <person name="Martens C.A."/>
            <person name="Bruno D.P."/>
            <person name="Barbian K.D."/>
            <person name="Ricklefs S.M."/>
            <person name="Hernandez M.M."/>
            <person name="Narla N.P."/>
            <person name="Patel R.B."/>
            <person name="Porcella S.F."/>
            <person name="Nash T.E."/>
        </authorList>
    </citation>
    <scope>NUCLEOTIDE SEQUENCE [LARGE SCALE GENOMIC DNA]</scope>
    <source>
        <strain evidence="9 10">GS</strain>
    </source>
</reference>
<reference evidence="10" key="1">
    <citation type="submission" date="2012-02" db="EMBL/GenBank/DDBJ databases">
        <title>Genome sequencing of Giardia lamblia Genotypes A2 and B isolates (DH and GS) and comparative analysis with the genomes of Genotypes A1 and E (WB and Pig).</title>
        <authorList>
            <person name="Adam R."/>
            <person name="Dahlstrom E."/>
            <person name="Martens C."/>
            <person name="Bruno D."/>
            <person name="Barbian K."/>
            <person name="Porcella S.F."/>
            <person name="Nash T."/>
        </authorList>
    </citation>
    <scope>NUCLEOTIDE SEQUENCE</scope>
    <source>
        <strain evidence="10">GS</strain>
    </source>
</reference>
<dbReference type="GO" id="GO:0005634">
    <property type="term" value="C:nucleus"/>
    <property type="evidence" value="ECO:0007669"/>
    <property type="project" value="UniProtKB-SubCell"/>
</dbReference>
<dbReference type="AlphaFoldDB" id="V6U7J7"/>
<evidence type="ECO:0000259" key="7">
    <source>
        <dbReference type="PROSITE" id="PS50811"/>
    </source>
</evidence>
<feature type="compositionally biased region" description="Polar residues" evidence="6">
    <location>
        <begin position="250"/>
        <end position="262"/>
    </location>
</feature>
<dbReference type="Proteomes" id="UP000018040">
    <property type="component" value="Unassembled WGS sequence"/>
</dbReference>
<dbReference type="VEuPathDB" id="GiardiaDB:DHA2_150736"/>
<proteinExistence type="predicted"/>
<keyword evidence="2" id="KW-0805">Transcription regulation</keyword>
<dbReference type="GO" id="GO:0003700">
    <property type="term" value="F:DNA-binding transcription factor activity"/>
    <property type="evidence" value="ECO:0007669"/>
    <property type="project" value="InterPro"/>
</dbReference>
<feature type="domain" description="WRKY" evidence="7">
    <location>
        <begin position="587"/>
        <end position="653"/>
    </location>
</feature>
<gene>
    <name evidence="9" type="ORF">GSB_150292</name>
</gene>
<evidence type="ECO:0000256" key="3">
    <source>
        <dbReference type="ARBA" id="ARBA00023125"/>
    </source>
</evidence>
<dbReference type="SUPFAM" id="SSF118290">
    <property type="entry name" value="WRKY DNA-binding domain"/>
    <property type="match status" value="2"/>
</dbReference>
<dbReference type="SMART" id="SM00774">
    <property type="entry name" value="WRKY"/>
    <property type="match status" value="2"/>
</dbReference>
<feature type="domain" description="Ig-like" evidence="8">
    <location>
        <begin position="545"/>
        <end position="624"/>
    </location>
</feature>
<evidence type="ECO:0000256" key="5">
    <source>
        <dbReference type="ARBA" id="ARBA00023242"/>
    </source>
</evidence>
<dbReference type="PROSITE" id="PS50835">
    <property type="entry name" value="IG_LIKE"/>
    <property type="match status" value="1"/>
</dbReference>
<dbReference type="PANTHER" id="PTHR31221:SF354">
    <property type="entry name" value="WRKY DNA-BINDING DOMAIN SUPERFAMILY PROTEIN-RELATED"/>
    <property type="match status" value="1"/>
</dbReference>
<evidence type="ECO:0000256" key="2">
    <source>
        <dbReference type="ARBA" id="ARBA00023015"/>
    </source>
</evidence>
<evidence type="ECO:0000313" key="10">
    <source>
        <dbReference type="Proteomes" id="UP000018040"/>
    </source>
</evidence>
<evidence type="ECO:0000256" key="1">
    <source>
        <dbReference type="ARBA" id="ARBA00004123"/>
    </source>
</evidence>
<dbReference type="VEuPathDB" id="GiardiaDB:GL50803_009237"/>
<dbReference type="Gene3D" id="2.20.25.80">
    <property type="entry name" value="WRKY domain"/>
    <property type="match status" value="2"/>
</dbReference>
<comment type="subcellular location">
    <subcellularLocation>
        <location evidence="1">Nucleus</location>
    </subcellularLocation>
</comment>
<feature type="domain" description="WRKY" evidence="7">
    <location>
        <begin position="337"/>
        <end position="400"/>
    </location>
</feature>
<dbReference type="PANTHER" id="PTHR31221">
    <property type="entry name" value="WRKY TRANSCRIPTION FACTOR PROTEIN 1-RELATED"/>
    <property type="match status" value="1"/>
</dbReference>
<comment type="caution">
    <text evidence="9">The sequence shown here is derived from an EMBL/GenBank/DDBJ whole genome shotgun (WGS) entry which is preliminary data.</text>
</comment>
<name>V6U7J7_GIAIN</name>
<accession>V6U7J7</accession>
<organism evidence="9 10">
    <name type="scientific">Giardia intestinalis</name>
    <name type="common">Giardia lamblia</name>
    <dbReference type="NCBI Taxonomy" id="5741"/>
    <lineage>
        <taxon>Eukaryota</taxon>
        <taxon>Metamonada</taxon>
        <taxon>Diplomonadida</taxon>
        <taxon>Hexamitidae</taxon>
        <taxon>Giardiinae</taxon>
        <taxon>Giardia</taxon>
    </lineage>
</organism>